<evidence type="ECO:0000313" key="2">
    <source>
        <dbReference type="Proteomes" id="UP000752696"/>
    </source>
</evidence>
<name>A0A6V7HIJ5_9HYME</name>
<feature type="non-terminal residue" evidence="1">
    <location>
        <position position="1"/>
    </location>
</feature>
<proteinExistence type="predicted"/>
<sequence>STEQHWQRICAETSTKGNVESPPFCVAEGWSRGDAAQHHTPVSFALRESNAAIGSTSSIQRAMQILKDRSRIQEIPASCEEEKKEMEQQISISHQ</sequence>
<reference evidence="1" key="1">
    <citation type="submission" date="2020-07" db="EMBL/GenBank/DDBJ databases">
        <authorList>
            <person name="Nazaruddin N."/>
        </authorList>
    </citation>
    <scope>NUCLEOTIDE SEQUENCE</scope>
</reference>
<keyword evidence="2" id="KW-1185">Reference proteome</keyword>
<dbReference type="Proteomes" id="UP000752696">
    <property type="component" value="Unassembled WGS sequence"/>
</dbReference>
<evidence type="ECO:0000313" key="1">
    <source>
        <dbReference type="EMBL" id="CAD1480182.1"/>
    </source>
</evidence>
<organism evidence="1 2">
    <name type="scientific">Heterotrigona itama</name>
    <dbReference type="NCBI Taxonomy" id="395501"/>
    <lineage>
        <taxon>Eukaryota</taxon>
        <taxon>Metazoa</taxon>
        <taxon>Ecdysozoa</taxon>
        <taxon>Arthropoda</taxon>
        <taxon>Hexapoda</taxon>
        <taxon>Insecta</taxon>
        <taxon>Pterygota</taxon>
        <taxon>Neoptera</taxon>
        <taxon>Endopterygota</taxon>
        <taxon>Hymenoptera</taxon>
        <taxon>Apocrita</taxon>
        <taxon>Aculeata</taxon>
        <taxon>Apoidea</taxon>
        <taxon>Anthophila</taxon>
        <taxon>Apidae</taxon>
        <taxon>Heterotrigona</taxon>
    </lineage>
</organism>
<accession>A0A6V7HIJ5</accession>
<protein>
    <submittedName>
        <fullName evidence="1">Uncharacterized protein</fullName>
    </submittedName>
</protein>
<dbReference type="AlphaFoldDB" id="A0A6V7HIJ5"/>
<gene>
    <name evidence="1" type="ORF">MHI_LOCUS900592</name>
</gene>
<comment type="caution">
    <text evidence="1">The sequence shown here is derived from an EMBL/GenBank/DDBJ whole genome shotgun (WGS) entry which is preliminary data.</text>
</comment>
<dbReference type="EMBL" id="CAJDYZ010011863">
    <property type="protein sequence ID" value="CAD1480182.1"/>
    <property type="molecule type" value="Genomic_DNA"/>
</dbReference>